<gene>
    <name evidence="2" type="ORF">GCM10023332_11350</name>
</gene>
<organism evidence="2 3">
    <name type="scientific">Luteimonas vadosa</name>
    <dbReference type="NCBI Taxonomy" id="1165507"/>
    <lineage>
        <taxon>Bacteria</taxon>
        <taxon>Pseudomonadati</taxon>
        <taxon>Pseudomonadota</taxon>
        <taxon>Gammaproteobacteria</taxon>
        <taxon>Lysobacterales</taxon>
        <taxon>Lysobacteraceae</taxon>
        <taxon>Luteimonas</taxon>
    </lineage>
</organism>
<name>A0ABP9DWJ1_9GAMM</name>
<proteinExistence type="predicted"/>
<reference evidence="3" key="1">
    <citation type="journal article" date="2019" name="Int. J. Syst. Evol. Microbiol.">
        <title>The Global Catalogue of Microorganisms (GCM) 10K type strain sequencing project: providing services to taxonomists for standard genome sequencing and annotation.</title>
        <authorList>
            <consortium name="The Broad Institute Genomics Platform"/>
            <consortium name="The Broad Institute Genome Sequencing Center for Infectious Disease"/>
            <person name="Wu L."/>
            <person name="Ma J."/>
        </authorList>
    </citation>
    <scope>NUCLEOTIDE SEQUENCE [LARGE SCALE GENOMIC DNA]</scope>
    <source>
        <strain evidence="3">JCM 18392</strain>
    </source>
</reference>
<dbReference type="EMBL" id="BAABJY010000001">
    <property type="protein sequence ID" value="GAA4861047.1"/>
    <property type="molecule type" value="Genomic_DNA"/>
</dbReference>
<feature type="compositionally biased region" description="Basic and acidic residues" evidence="1">
    <location>
        <begin position="19"/>
        <end position="71"/>
    </location>
</feature>
<protein>
    <submittedName>
        <fullName evidence="2">Uncharacterized protein</fullName>
    </submittedName>
</protein>
<dbReference type="RefSeq" id="WP_345294504.1">
    <property type="nucleotide sequence ID" value="NZ_BAABJY010000001.1"/>
</dbReference>
<feature type="compositionally biased region" description="Polar residues" evidence="1">
    <location>
        <begin position="1"/>
        <end position="16"/>
    </location>
</feature>
<evidence type="ECO:0000256" key="1">
    <source>
        <dbReference type="SAM" id="MobiDB-lite"/>
    </source>
</evidence>
<comment type="caution">
    <text evidence="2">The sequence shown here is derived from an EMBL/GenBank/DDBJ whole genome shotgun (WGS) entry which is preliminary data.</text>
</comment>
<keyword evidence="3" id="KW-1185">Reference proteome</keyword>
<dbReference type="Proteomes" id="UP001501323">
    <property type="component" value="Unassembled WGS sequence"/>
</dbReference>
<evidence type="ECO:0000313" key="3">
    <source>
        <dbReference type="Proteomes" id="UP001501323"/>
    </source>
</evidence>
<evidence type="ECO:0000313" key="2">
    <source>
        <dbReference type="EMBL" id="GAA4861047.1"/>
    </source>
</evidence>
<feature type="region of interest" description="Disordered" evidence="1">
    <location>
        <begin position="1"/>
        <end position="71"/>
    </location>
</feature>
<accession>A0ABP9DWJ1</accession>
<sequence>MNAKNTEANAQESQPVSKEFQEFERDHGGDAVNAHDDRMKSILAENAEKLDGKLSERTAETDASTRKGDPS</sequence>